<feature type="region of interest" description="Disordered" evidence="3">
    <location>
        <begin position="1"/>
        <end position="54"/>
    </location>
</feature>
<dbReference type="Gene3D" id="3.30.360.10">
    <property type="entry name" value="Dihydrodipicolinate Reductase, domain 2"/>
    <property type="match status" value="1"/>
</dbReference>
<evidence type="ECO:0000313" key="6">
    <source>
        <dbReference type="EMBL" id="GGM36625.1"/>
    </source>
</evidence>
<dbReference type="PANTHER" id="PTHR22604:SF105">
    <property type="entry name" value="TRANS-1,2-DIHYDROBENZENE-1,2-DIOL DEHYDROGENASE"/>
    <property type="match status" value="1"/>
</dbReference>
<evidence type="ECO:0000313" key="7">
    <source>
        <dbReference type="Proteomes" id="UP000600547"/>
    </source>
</evidence>
<proteinExistence type="inferred from homology"/>
<protein>
    <submittedName>
        <fullName evidence="6">Glucose-fructose oxidoreductase</fullName>
    </submittedName>
</protein>
<dbReference type="EMBL" id="BMQG01000003">
    <property type="protein sequence ID" value="GGM36625.1"/>
    <property type="molecule type" value="Genomic_DNA"/>
</dbReference>
<reference evidence="7" key="1">
    <citation type="journal article" date="2019" name="Int. J. Syst. Evol. Microbiol.">
        <title>The Global Catalogue of Microorganisms (GCM) 10K type strain sequencing project: providing services to taxonomists for standard genome sequencing and annotation.</title>
        <authorList>
            <consortium name="The Broad Institute Genomics Platform"/>
            <consortium name="The Broad Institute Genome Sequencing Center for Infectious Disease"/>
            <person name="Wu L."/>
            <person name="Ma J."/>
        </authorList>
    </citation>
    <scope>NUCLEOTIDE SEQUENCE [LARGE SCALE GENOMIC DNA]</scope>
    <source>
        <strain evidence="7">JCM 31047</strain>
    </source>
</reference>
<sequence>MTPTDPTRPDPAAQTGTESHPTSSTAQASPSTATDPNAATNTEPSTPSSLPQPQTRQVGYAVLGLGELTLDELLPAYATAGRSRLAAVVSDDRDKAVQSALAYGLSEADAYSYDTFEDLAGRDDVQAVYIVLPNALHREYAERAARIGKHVLCEKPLAGNVEDAEAIVRACRDAGVRLMTAYRCQYTPVHWRARDLVQGGALGAVKLIHSVNVQVEPDEGQWRLRRDLAGGGSLLDVGLYCINTVRFLLGTEPLEVTARTHSTPGDPRFTEVEESVTFQLEFPDGVLVSCSCSYGASHARTLDVYGAEGRLSLDPAFDYTSLRLRVHTPDAVTEHRLRETDQFTLEIDHFSACIQGGRDPFTPGEEGLQDERIMAAIYRSARERQPVRLDEHPGRDVFRGAPPERPRMERA</sequence>
<keyword evidence="2" id="KW-0560">Oxidoreductase</keyword>
<dbReference type="PRINTS" id="PR01775">
    <property type="entry name" value="GLFROXRDTASE"/>
</dbReference>
<dbReference type="InterPro" id="IPR050984">
    <property type="entry name" value="Gfo/Idh/MocA_domain"/>
</dbReference>
<evidence type="ECO:0000256" key="2">
    <source>
        <dbReference type="ARBA" id="ARBA00023002"/>
    </source>
</evidence>
<name>A0A8H9GMZ8_9DEIO</name>
<dbReference type="SUPFAM" id="SSF51735">
    <property type="entry name" value="NAD(P)-binding Rossmann-fold domains"/>
    <property type="match status" value="1"/>
</dbReference>
<dbReference type="Pfam" id="PF22725">
    <property type="entry name" value="GFO_IDH_MocA_C3"/>
    <property type="match status" value="1"/>
</dbReference>
<evidence type="ECO:0000256" key="3">
    <source>
        <dbReference type="SAM" id="MobiDB-lite"/>
    </source>
</evidence>
<keyword evidence="7" id="KW-1185">Reference proteome</keyword>
<gene>
    <name evidence="6" type="ORF">GCM10008956_11410</name>
</gene>
<dbReference type="InterPro" id="IPR000683">
    <property type="entry name" value="Gfo/Idh/MocA-like_OxRdtase_N"/>
</dbReference>
<evidence type="ECO:0000256" key="1">
    <source>
        <dbReference type="ARBA" id="ARBA00010928"/>
    </source>
</evidence>
<dbReference type="PANTHER" id="PTHR22604">
    <property type="entry name" value="OXIDOREDUCTASES"/>
    <property type="match status" value="1"/>
</dbReference>
<feature type="region of interest" description="Disordered" evidence="3">
    <location>
        <begin position="384"/>
        <end position="411"/>
    </location>
</feature>
<feature type="domain" description="Gfo/Idh/MocA-like oxidoreductase N-terminal" evidence="4">
    <location>
        <begin position="59"/>
        <end position="181"/>
    </location>
</feature>
<dbReference type="SUPFAM" id="SSF55347">
    <property type="entry name" value="Glyceraldehyde-3-phosphate dehydrogenase-like, C-terminal domain"/>
    <property type="match status" value="1"/>
</dbReference>
<evidence type="ECO:0000259" key="5">
    <source>
        <dbReference type="Pfam" id="PF22725"/>
    </source>
</evidence>
<dbReference type="GO" id="GO:0016491">
    <property type="term" value="F:oxidoreductase activity"/>
    <property type="evidence" value="ECO:0007669"/>
    <property type="project" value="UniProtKB-KW"/>
</dbReference>
<dbReference type="RefSeq" id="WP_229781085.1">
    <property type="nucleotide sequence ID" value="NZ_BMQG01000003.1"/>
</dbReference>
<dbReference type="InterPro" id="IPR055170">
    <property type="entry name" value="GFO_IDH_MocA-like_dom"/>
</dbReference>
<dbReference type="InterPro" id="IPR008354">
    <property type="entry name" value="Glc-Fru_OxRdtase_bac"/>
</dbReference>
<comment type="similarity">
    <text evidence="1">Belongs to the Gfo/Idh/MocA family.</text>
</comment>
<evidence type="ECO:0000259" key="4">
    <source>
        <dbReference type="Pfam" id="PF01408"/>
    </source>
</evidence>
<dbReference type="GO" id="GO:0000166">
    <property type="term" value="F:nucleotide binding"/>
    <property type="evidence" value="ECO:0007669"/>
    <property type="project" value="InterPro"/>
</dbReference>
<dbReference type="Gene3D" id="3.40.50.720">
    <property type="entry name" value="NAD(P)-binding Rossmann-like Domain"/>
    <property type="match status" value="1"/>
</dbReference>
<dbReference type="Proteomes" id="UP000600547">
    <property type="component" value="Unassembled WGS sequence"/>
</dbReference>
<accession>A0A8H9GMZ8</accession>
<organism evidence="6 7">
    <name type="scientific">Deinococcus arenae</name>
    <dbReference type="NCBI Taxonomy" id="1452751"/>
    <lineage>
        <taxon>Bacteria</taxon>
        <taxon>Thermotogati</taxon>
        <taxon>Deinococcota</taxon>
        <taxon>Deinococci</taxon>
        <taxon>Deinococcales</taxon>
        <taxon>Deinococcaceae</taxon>
        <taxon>Deinococcus</taxon>
    </lineage>
</organism>
<dbReference type="Pfam" id="PF01408">
    <property type="entry name" value="GFO_IDH_MocA"/>
    <property type="match status" value="1"/>
</dbReference>
<comment type="caution">
    <text evidence="6">The sequence shown here is derived from an EMBL/GenBank/DDBJ whole genome shotgun (WGS) entry which is preliminary data.</text>
</comment>
<feature type="domain" description="GFO/IDH/MocA-like oxidoreductase" evidence="5">
    <location>
        <begin position="192"/>
        <end position="311"/>
    </location>
</feature>
<dbReference type="InterPro" id="IPR036291">
    <property type="entry name" value="NAD(P)-bd_dom_sf"/>
</dbReference>
<dbReference type="AlphaFoldDB" id="A0A8H9GMZ8"/>